<organism evidence="1">
    <name type="scientific">viral metagenome</name>
    <dbReference type="NCBI Taxonomy" id="1070528"/>
    <lineage>
        <taxon>unclassified sequences</taxon>
        <taxon>metagenomes</taxon>
        <taxon>organismal metagenomes</taxon>
    </lineage>
</organism>
<proteinExistence type="predicted"/>
<dbReference type="EMBL" id="MN740814">
    <property type="protein sequence ID" value="QHU13179.1"/>
    <property type="molecule type" value="Genomic_DNA"/>
</dbReference>
<protein>
    <submittedName>
        <fullName evidence="1">Uncharacterized protein</fullName>
    </submittedName>
</protein>
<name>A0A6C0K648_9ZZZZ</name>
<accession>A0A6C0K648</accession>
<sequence>MRLLGKAAALLRVEVDVVNVQRRGNQLELGDGRDTVAEAKYRGVQRQYREVAVGGIGVAAVVVLLELHVDAHLVVLEGDQRDGQAGVAAVPELERDVQRLERRASAGQARVGGLRGGARGVQRNTSRVLQQHEVGGVAHHVVERHLGAEGLRQLRPDLHPVTVLAVNTGSADLDLDLLNQAVADIVEPAEARRGGSANVQVDLGQRDLDVRAVHQVGVTRDNGRDAAAEVRLAVERHLNRLHGEVRVALVQHLPEGNLGITRDIDILGTVRDELH</sequence>
<dbReference type="AlphaFoldDB" id="A0A6C0K648"/>
<evidence type="ECO:0000313" key="1">
    <source>
        <dbReference type="EMBL" id="QHU13179.1"/>
    </source>
</evidence>
<reference evidence="1" key="1">
    <citation type="journal article" date="2020" name="Nature">
        <title>Giant virus diversity and host interactions through global metagenomics.</title>
        <authorList>
            <person name="Schulz F."/>
            <person name="Roux S."/>
            <person name="Paez-Espino D."/>
            <person name="Jungbluth S."/>
            <person name="Walsh D.A."/>
            <person name="Denef V.J."/>
            <person name="McMahon K.D."/>
            <person name="Konstantinidis K.T."/>
            <person name="Eloe-Fadrosh E.A."/>
            <person name="Kyrpides N.C."/>
            <person name="Woyke T."/>
        </authorList>
    </citation>
    <scope>NUCLEOTIDE SEQUENCE</scope>
    <source>
        <strain evidence="1">GVMAG-S-1101178-127</strain>
    </source>
</reference>